<feature type="domain" description="RNA polymerase sigma factor 70 region 4 type 2" evidence="6">
    <location>
        <begin position="104"/>
        <end position="152"/>
    </location>
</feature>
<dbReference type="InterPro" id="IPR013324">
    <property type="entry name" value="RNA_pol_sigma_r3/r4-like"/>
</dbReference>
<evidence type="ECO:0000313" key="7">
    <source>
        <dbReference type="EMBL" id="MBE1580430.1"/>
    </source>
</evidence>
<keyword evidence="8" id="KW-1185">Reference proteome</keyword>
<evidence type="ECO:0000256" key="1">
    <source>
        <dbReference type="ARBA" id="ARBA00010641"/>
    </source>
</evidence>
<dbReference type="Pfam" id="PF08281">
    <property type="entry name" value="Sigma70_r4_2"/>
    <property type="match status" value="1"/>
</dbReference>
<dbReference type="InterPro" id="IPR013249">
    <property type="entry name" value="RNA_pol_sigma70_r4_t2"/>
</dbReference>
<evidence type="ECO:0000313" key="8">
    <source>
        <dbReference type="Proteomes" id="UP000656548"/>
    </source>
</evidence>
<dbReference type="InterPro" id="IPR039425">
    <property type="entry name" value="RNA_pol_sigma-70-like"/>
</dbReference>
<dbReference type="InterPro" id="IPR036388">
    <property type="entry name" value="WH-like_DNA-bd_sf"/>
</dbReference>
<dbReference type="CDD" id="cd06171">
    <property type="entry name" value="Sigma70_r4"/>
    <property type="match status" value="1"/>
</dbReference>
<evidence type="ECO:0000259" key="6">
    <source>
        <dbReference type="Pfam" id="PF08281"/>
    </source>
</evidence>
<keyword evidence="5" id="KW-0804">Transcription</keyword>
<evidence type="ECO:0000256" key="4">
    <source>
        <dbReference type="ARBA" id="ARBA00023125"/>
    </source>
</evidence>
<accession>A0ABR9LIB6</accession>
<proteinExistence type="inferred from homology"/>
<evidence type="ECO:0000256" key="2">
    <source>
        <dbReference type="ARBA" id="ARBA00023015"/>
    </source>
</evidence>
<comment type="similarity">
    <text evidence="1">Belongs to the sigma-70 factor family. ECF subfamily.</text>
</comment>
<comment type="caution">
    <text evidence="7">The sequence shown here is derived from an EMBL/GenBank/DDBJ whole genome shotgun (WGS) entry which is preliminary data.</text>
</comment>
<reference evidence="7 8" key="1">
    <citation type="submission" date="2020-10" db="EMBL/GenBank/DDBJ databases">
        <title>Sequencing the genomes of 1000 actinobacteria strains.</title>
        <authorList>
            <person name="Klenk H.-P."/>
        </authorList>
    </citation>
    <scope>NUCLEOTIDE SEQUENCE [LARGE SCALE GENOMIC DNA]</scope>
    <source>
        <strain evidence="7 8">DSM 46661</strain>
    </source>
</reference>
<keyword evidence="4" id="KW-0238">DNA-binding</keyword>
<dbReference type="Gene3D" id="1.10.10.10">
    <property type="entry name" value="Winged helix-like DNA-binding domain superfamily/Winged helix DNA-binding domain"/>
    <property type="match status" value="1"/>
</dbReference>
<dbReference type="SUPFAM" id="SSF88659">
    <property type="entry name" value="Sigma3 and sigma4 domains of RNA polymerase sigma factors"/>
    <property type="match status" value="1"/>
</dbReference>
<organism evidence="7 8">
    <name type="scientific">Amycolatopsis roodepoortensis</name>
    <dbReference type="NCBI Taxonomy" id="700274"/>
    <lineage>
        <taxon>Bacteria</taxon>
        <taxon>Bacillati</taxon>
        <taxon>Actinomycetota</taxon>
        <taxon>Actinomycetes</taxon>
        <taxon>Pseudonocardiales</taxon>
        <taxon>Pseudonocardiaceae</taxon>
        <taxon>Amycolatopsis</taxon>
    </lineage>
</organism>
<dbReference type="SUPFAM" id="SSF88946">
    <property type="entry name" value="Sigma2 domain of RNA polymerase sigma factors"/>
    <property type="match status" value="1"/>
</dbReference>
<evidence type="ECO:0000256" key="5">
    <source>
        <dbReference type="ARBA" id="ARBA00023163"/>
    </source>
</evidence>
<name>A0ABR9LIB6_9PSEU</name>
<dbReference type="Proteomes" id="UP000656548">
    <property type="component" value="Unassembled WGS sequence"/>
</dbReference>
<dbReference type="InterPro" id="IPR013325">
    <property type="entry name" value="RNA_pol_sigma_r2"/>
</dbReference>
<dbReference type="Gene3D" id="1.10.1740.10">
    <property type="match status" value="1"/>
</dbReference>
<sequence length="167" mass="18663">MPGISFEAFFADDFPRLAGFLISLGYESALAEDAAAEAMYKAHENWGSIDHPGSWVRTVAKREAMNQAIRDQDGIKKAVQGGWVPPKQSPEDPPRIVEARLRRQEMLKTLPDQQREVMAWTFDGFEPIEIANALGVAPDTVRSNLRHARTKLKKLYTQQNQQAEGGA</sequence>
<gene>
    <name evidence="7" type="ORF">H4W30_007511</name>
</gene>
<dbReference type="EMBL" id="JADBEJ010000006">
    <property type="protein sequence ID" value="MBE1580430.1"/>
    <property type="molecule type" value="Genomic_DNA"/>
</dbReference>
<evidence type="ECO:0000256" key="3">
    <source>
        <dbReference type="ARBA" id="ARBA00023082"/>
    </source>
</evidence>
<dbReference type="PANTHER" id="PTHR43133:SF8">
    <property type="entry name" value="RNA POLYMERASE SIGMA FACTOR HI_1459-RELATED"/>
    <property type="match status" value="1"/>
</dbReference>
<dbReference type="RefSeq" id="WP_192746994.1">
    <property type="nucleotide sequence ID" value="NZ_JADBEJ010000006.1"/>
</dbReference>
<keyword evidence="2" id="KW-0805">Transcription regulation</keyword>
<dbReference type="NCBIfam" id="TIGR02937">
    <property type="entry name" value="sigma70-ECF"/>
    <property type="match status" value="1"/>
</dbReference>
<keyword evidence="3" id="KW-0731">Sigma factor</keyword>
<protein>
    <submittedName>
        <fullName evidence="7">RNA polymerase sigma-70 factor (ECF subfamily)</fullName>
    </submittedName>
</protein>
<dbReference type="PANTHER" id="PTHR43133">
    <property type="entry name" value="RNA POLYMERASE ECF-TYPE SIGMA FACTO"/>
    <property type="match status" value="1"/>
</dbReference>
<dbReference type="InterPro" id="IPR014284">
    <property type="entry name" value="RNA_pol_sigma-70_dom"/>
</dbReference>